<feature type="region of interest" description="Disordered" evidence="7">
    <location>
        <begin position="83"/>
        <end position="144"/>
    </location>
</feature>
<dbReference type="PROSITE" id="PS00189">
    <property type="entry name" value="LIPOYL"/>
    <property type="match status" value="1"/>
</dbReference>
<evidence type="ECO:0000256" key="5">
    <source>
        <dbReference type="ARBA" id="ARBA00023315"/>
    </source>
</evidence>
<keyword evidence="3 6" id="KW-0808">Transferase</keyword>
<dbReference type="CDD" id="cd06849">
    <property type="entry name" value="lipoyl_domain"/>
    <property type="match status" value="1"/>
</dbReference>
<dbReference type="InterPro" id="IPR011053">
    <property type="entry name" value="Single_hybrid_motif"/>
</dbReference>
<evidence type="ECO:0000259" key="8">
    <source>
        <dbReference type="PROSITE" id="PS50968"/>
    </source>
</evidence>
<evidence type="ECO:0000256" key="7">
    <source>
        <dbReference type="SAM" id="MobiDB-lite"/>
    </source>
</evidence>
<dbReference type="Pfam" id="PF00364">
    <property type="entry name" value="Biotin_lipoyl"/>
    <property type="match status" value="1"/>
</dbReference>
<dbReference type="PANTHER" id="PTHR43178:SF5">
    <property type="entry name" value="LIPOAMIDE ACYLTRANSFERASE COMPONENT OF BRANCHED-CHAIN ALPHA-KETO ACID DEHYDROGENASE COMPLEX, MITOCHONDRIAL"/>
    <property type="match status" value="1"/>
</dbReference>
<dbReference type="Gene3D" id="3.30.559.10">
    <property type="entry name" value="Chloramphenicol acetyltransferase-like domain"/>
    <property type="match status" value="1"/>
</dbReference>
<feature type="domain" description="Lipoyl-binding" evidence="8">
    <location>
        <begin position="2"/>
        <end position="77"/>
    </location>
</feature>
<dbReference type="GO" id="GO:0016746">
    <property type="term" value="F:acyltransferase activity"/>
    <property type="evidence" value="ECO:0007669"/>
    <property type="project" value="UniProtKB-KW"/>
</dbReference>
<comment type="similarity">
    <text evidence="2 6">Belongs to the 2-oxoacid dehydrogenase family.</text>
</comment>
<dbReference type="InterPro" id="IPR004167">
    <property type="entry name" value="PSBD"/>
</dbReference>
<dbReference type="Pfam" id="PF02817">
    <property type="entry name" value="E3_binding"/>
    <property type="match status" value="1"/>
</dbReference>
<evidence type="ECO:0000256" key="6">
    <source>
        <dbReference type="RuleBase" id="RU003423"/>
    </source>
</evidence>
<feature type="domain" description="Peripheral subunit-binding (PSBD)" evidence="9">
    <location>
        <begin position="163"/>
        <end position="200"/>
    </location>
</feature>
<dbReference type="InterPro" id="IPR001078">
    <property type="entry name" value="2-oxoacid_DH_actylTfrase"/>
</dbReference>
<dbReference type="SUPFAM" id="SSF47005">
    <property type="entry name" value="Peripheral subunit-binding domain of 2-oxo acid dehydrogenase complex"/>
    <property type="match status" value="1"/>
</dbReference>
<dbReference type="Pfam" id="PF00198">
    <property type="entry name" value="2-oxoacid_dh"/>
    <property type="match status" value="1"/>
</dbReference>
<keyword evidence="5 6" id="KW-0012">Acyltransferase</keyword>
<accession>A0ABW4FBU0</accession>
<reference evidence="11" key="1">
    <citation type="journal article" date="2019" name="Int. J. Syst. Evol. Microbiol.">
        <title>The Global Catalogue of Microorganisms (GCM) 10K type strain sequencing project: providing services to taxonomists for standard genome sequencing and annotation.</title>
        <authorList>
            <consortium name="The Broad Institute Genomics Platform"/>
            <consortium name="The Broad Institute Genome Sequencing Center for Infectious Disease"/>
            <person name="Wu L."/>
            <person name="Ma J."/>
        </authorList>
    </citation>
    <scope>NUCLEOTIDE SEQUENCE [LARGE SCALE GENOMIC DNA]</scope>
    <source>
        <strain evidence="11">JCM 12165</strain>
    </source>
</reference>
<dbReference type="Gene3D" id="2.40.50.100">
    <property type="match status" value="1"/>
</dbReference>
<keyword evidence="11" id="KW-1185">Reference proteome</keyword>
<dbReference type="Proteomes" id="UP001597145">
    <property type="component" value="Unassembled WGS sequence"/>
</dbReference>
<dbReference type="SUPFAM" id="SSF51230">
    <property type="entry name" value="Single hybrid motif"/>
    <property type="match status" value="1"/>
</dbReference>
<dbReference type="InterPro" id="IPR023213">
    <property type="entry name" value="CAT-like_dom_sf"/>
</dbReference>
<dbReference type="SUPFAM" id="SSF52777">
    <property type="entry name" value="CoA-dependent acyltransferases"/>
    <property type="match status" value="1"/>
</dbReference>
<feature type="compositionally biased region" description="Low complexity" evidence="7">
    <location>
        <begin position="113"/>
        <end position="136"/>
    </location>
</feature>
<dbReference type="InterPro" id="IPR050743">
    <property type="entry name" value="2-oxoacid_DH_E2_comp"/>
</dbReference>
<organism evidence="10 11">
    <name type="scientific">Pseudonocardia aurantiaca</name>
    <dbReference type="NCBI Taxonomy" id="75290"/>
    <lineage>
        <taxon>Bacteria</taxon>
        <taxon>Bacillati</taxon>
        <taxon>Actinomycetota</taxon>
        <taxon>Actinomycetes</taxon>
        <taxon>Pseudonocardiales</taxon>
        <taxon>Pseudonocardiaceae</taxon>
        <taxon>Pseudonocardia</taxon>
    </lineage>
</organism>
<name>A0ABW4FBU0_9PSEU</name>
<feature type="compositionally biased region" description="Basic and acidic residues" evidence="7">
    <location>
        <begin position="93"/>
        <end position="105"/>
    </location>
</feature>
<evidence type="ECO:0000256" key="4">
    <source>
        <dbReference type="ARBA" id="ARBA00022823"/>
    </source>
</evidence>
<dbReference type="InterPro" id="IPR036625">
    <property type="entry name" value="E3-bd_dom_sf"/>
</dbReference>
<dbReference type="InterPro" id="IPR003016">
    <property type="entry name" value="2-oxoA_DH_lipoyl-BS"/>
</dbReference>
<dbReference type="RefSeq" id="WP_343973395.1">
    <property type="nucleotide sequence ID" value="NZ_BAAAJG010000003.1"/>
</dbReference>
<sequence length="442" mass="45245">MRREFNMPDVGEGLTEAEVVTWHVAAGDTVTVNQVICEIETAKAAVELPCPYAGTVGELLVQPGETVAVGSPIIAIETAEAGAPAAPAPGAEDGPKIGEAGKDGRIATLVGYGPRPGSATRRPRRSTAAATVAAAPAPGPSPAPVPEPEPVTFAAPGGGVVPLAKPPVRKLAKDLGVDLRSLTGSGAGGVITREDVEATVAAPSAPAPAVGGVRREPIRGVRKATAAAMVSSAFTAPHVTEFLAVDVTATMELRDRLRATREYAEVKLTPLAFVAKAVCLAARRTPEVNAHWDEAAGEIVYFDRMQLGIAAATPRGLIVPKVRDADTLTLRELAGALGELTATARAGRTAPADLVGGTFTITNVGVFGVDTGTPILNPGEAAILAVGAIKPTPWVVDGELAVRTVCQLALSFDHRLVDGEQGSRFLADVGALLTEPGLALTW</sequence>
<gene>
    <name evidence="10" type="ORF">ACFSCY_01875</name>
</gene>
<evidence type="ECO:0000313" key="11">
    <source>
        <dbReference type="Proteomes" id="UP001597145"/>
    </source>
</evidence>
<dbReference type="InterPro" id="IPR000089">
    <property type="entry name" value="Biotin_lipoyl"/>
</dbReference>
<dbReference type="PANTHER" id="PTHR43178">
    <property type="entry name" value="DIHYDROLIPOAMIDE ACETYLTRANSFERASE COMPONENT OF PYRUVATE DEHYDROGENASE COMPLEX"/>
    <property type="match status" value="1"/>
</dbReference>
<comment type="cofactor">
    <cofactor evidence="1 6">
        <name>(R)-lipoate</name>
        <dbReference type="ChEBI" id="CHEBI:83088"/>
    </cofactor>
</comment>
<dbReference type="Gene3D" id="4.10.320.10">
    <property type="entry name" value="E3-binding domain"/>
    <property type="match status" value="1"/>
</dbReference>
<proteinExistence type="inferred from homology"/>
<evidence type="ECO:0000256" key="3">
    <source>
        <dbReference type="ARBA" id="ARBA00022679"/>
    </source>
</evidence>
<evidence type="ECO:0000313" key="10">
    <source>
        <dbReference type="EMBL" id="MFD1528183.1"/>
    </source>
</evidence>
<evidence type="ECO:0000259" key="9">
    <source>
        <dbReference type="PROSITE" id="PS51826"/>
    </source>
</evidence>
<dbReference type="PROSITE" id="PS51826">
    <property type="entry name" value="PSBD"/>
    <property type="match status" value="1"/>
</dbReference>
<keyword evidence="4 6" id="KW-0450">Lipoyl</keyword>
<dbReference type="EC" id="2.3.1.-" evidence="6"/>
<comment type="caution">
    <text evidence="10">The sequence shown here is derived from an EMBL/GenBank/DDBJ whole genome shotgun (WGS) entry which is preliminary data.</text>
</comment>
<feature type="compositionally biased region" description="Low complexity" evidence="7">
    <location>
        <begin position="83"/>
        <end position="92"/>
    </location>
</feature>
<protein>
    <recommendedName>
        <fullName evidence="6">Dihydrolipoamide acetyltransferase component of pyruvate dehydrogenase complex</fullName>
        <ecNumber evidence="6">2.3.1.-</ecNumber>
    </recommendedName>
</protein>
<evidence type="ECO:0000256" key="2">
    <source>
        <dbReference type="ARBA" id="ARBA00007317"/>
    </source>
</evidence>
<evidence type="ECO:0000256" key="1">
    <source>
        <dbReference type="ARBA" id="ARBA00001938"/>
    </source>
</evidence>
<dbReference type="PROSITE" id="PS50968">
    <property type="entry name" value="BIOTINYL_LIPOYL"/>
    <property type="match status" value="1"/>
</dbReference>
<dbReference type="EMBL" id="JBHUCP010000001">
    <property type="protein sequence ID" value="MFD1528183.1"/>
    <property type="molecule type" value="Genomic_DNA"/>
</dbReference>